<evidence type="ECO:0000313" key="1">
    <source>
        <dbReference type="EMBL" id="GAX82976.1"/>
    </source>
</evidence>
<gene>
    <name evidence="1" type="ORF">CEUSTIGMA_g10403.t1</name>
</gene>
<dbReference type="STRING" id="1157962.A0A250XIY1"/>
<dbReference type="AlphaFoldDB" id="A0A250XIY1"/>
<comment type="caution">
    <text evidence="1">The sequence shown here is derived from an EMBL/GenBank/DDBJ whole genome shotgun (WGS) entry which is preliminary data.</text>
</comment>
<dbReference type="GO" id="GO:0003824">
    <property type="term" value="F:catalytic activity"/>
    <property type="evidence" value="ECO:0007669"/>
    <property type="project" value="InterPro"/>
</dbReference>
<dbReference type="InterPro" id="IPR016193">
    <property type="entry name" value="Cytidine_deaminase-like"/>
</dbReference>
<organism evidence="1 2">
    <name type="scientific">Chlamydomonas eustigma</name>
    <dbReference type="NCBI Taxonomy" id="1157962"/>
    <lineage>
        <taxon>Eukaryota</taxon>
        <taxon>Viridiplantae</taxon>
        <taxon>Chlorophyta</taxon>
        <taxon>core chlorophytes</taxon>
        <taxon>Chlorophyceae</taxon>
        <taxon>CS clade</taxon>
        <taxon>Chlamydomonadales</taxon>
        <taxon>Chlamydomonadaceae</taxon>
        <taxon>Chlamydomonas</taxon>
    </lineage>
</organism>
<dbReference type="SUPFAM" id="SSF53927">
    <property type="entry name" value="Cytidine deaminase-like"/>
    <property type="match status" value="1"/>
</dbReference>
<protein>
    <submittedName>
        <fullName evidence="1">Uncharacterized protein</fullName>
    </submittedName>
</protein>
<accession>A0A250XIY1</accession>
<proteinExistence type="predicted"/>
<dbReference type="EMBL" id="BEGY01000089">
    <property type="protein sequence ID" value="GAX82976.1"/>
    <property type="molecule type" value="Genomic_DNA"/>
</dbReference>
<dbReference type="OrthoDB" id="408702at2759"/>
<reference evidence="1 2" key="1">
    <citation type="submission" date="2017-08" db="EMBL/GenBank/DDBJ databases">
        <title>Acidophilic green algal genome provides insights into adaptation to an acidic environment.</title>
        <authorList>
            <person name="Hirooka S."/>
            <person name="Hirose Y."/>
            <person name="Kanesaki Y."/>
            <person name="Higuchi S."/>
            <person name="Fujiwara T."/>
            <person name="Onuma R."/>
            <person name="Era A."/>
            <person name="Ohbayashi R."/>
            <person name="Uzuka A."/>
            <person name="Nozaki H."/>
            <person name="Yoshikawa H."/>
            <person name="Miyagishima S.Y."/>
        </authorList>
    </citation>
    <scope>NUCLEOTIDE SEQUENCE [LARGE SCALE GENOMIC DNA]</scope>
    <source>
        <strain evidence="1 2">NIES-2499</strain>
    </source>
</reference>
<dbReference type="Gene3D" id="3.40.140.10">
    <property type="entry name" value="Cytidine Deaminase, domain 2"/>
    <property type="match status" value="1"/>
</dbReference>
<dbReference type="Proteomes" id="UP000232323">
    <property type="component" value="Unassembled WGS sequence"/>
</dbReference>
<sequence length="216" mass="23516">MRICPPLIEKGNSDKICPRSASLTQESLDTCWMQYAVNLIASNTSNPFTSVIVNHEYNTLMCEGISYGENDPPGPYPGGSSPLYHGEISNLLNCSALYGPKCLNYSQMTMYSTGESCPMCISAQWWYGLSRNVYATSIQKLRCLGIAQLMMPDVVLMQYAEGSPPIEIVPDVLANITDPLFLRFSSLKALPAGWPASCQTPIVQGCSATSSPEPLP</sequence>
<keyword evidence="2" id="KW-1185">Reference proteome</keyword>
<evidence type="ECO:0000313" key="2">
    <source>
        <dbReference type="Proteomes" id="UP000232323"/>
    </source>
</evidence>
<name>A0A250XIY1_9CHLO</name>